<feature type="transmembrane region" description="Helical" evidence="1">
    <location>
        <begin position="145"/>
        <end position="167"/>
    </location>
</feature>
<feature type="transmembrane region" description="Helical" evidence="1">
    <location>
        <begin position="53"/>
        <end position="74"/>
    </location>
</feature>
<dbReference type="EMBL" id="BAABAQ010000003">
    <property type="protein sequence ID" value="GAA4188610.1"/>
    <property type="molecule type" value="Genomic_DNA"/>
</dbReference>
<evidence type="ECO:0008006" key="4">
    <source>
        <dbReference type="Google" id="ProtNLM"/>
    </source>
</evidence>
<organism evidence="2 3">
    <name type="scientific">Streptosporangium oxazolinicum</name>
    <dbReference type="NCBI Taxonomy" id="909287"/>
    <lineage>
        <taxon>Bacteria</taxon>
        <taxon>Bacillati</taxon>
        <taxon>Actinomycetota</taxon>
        <taxon>Actinomycetes</taxon>
        <taxon>Streptosporangiales</taxon>
        <taxon>Streptosporangiaceae</taxon>
        <taxon>Streptosporangium</taxon>
    </lineage>
</organism>
<accession>A0ABP8AR83</accession>
<name>A0ABP8AR83_9ACTN</name>
<dbReference type="Proteomes" id="UP001501251">
    <property type="component" value="Unassembled WGS sequence"/>
</dbReference>
<reference evidence="3" key="1">
    <citation type="journal article" date="2019" name="Int. J. Syst. Evol. Microbiol.">
        <title>The Global Catalogue of Microorganisms (GCM) 10K type strain sequencing project: providing services to taxonomists for standard genome sequencing and annotation.</title>
        <authorList>
            <consortium name="The Broad Institute Genomics Platform"/>
            <consortium name="The Broad Institute Genome Sequencing Center for Infectious Disease"/>
            <person name="Wu L."/>
            <person name="Ma J."/>
        </authorList>
    </citation>
    <scope>NUCLEOTIDE SEQUENCE [LARGE SCALE GENOMIC DNA]</scope>
    <source>
        <strain evidence="3">JCM 17388</strain>
    </source>
</reference>
<proteinExistence type="predicted"/>
<gene>
    <name evidence="2" type="ORF">GCM10022252_24170</name>
</gene>
<keyword evidence="1" id="KW-0472">Membrane</keyword>
<sequence>MDPIETLVRNFQDLVAQVPDTVQPLIVMLAGAIPFIEGEGASPIGLLGGIHPLVAGVAAASGNFLCVLVVVLLSSRTRTAAMTRLARRSRTPAEPKPESRGRRRFRRFLVRFGVPGASLLGPLAVPTQITSAMLVASGTPRGRVLFWQAVAIVLWTTLTTTLLWSMLSAVMA</sequence>
<evidence type="ECO:0000256" key="1">
    <source>
        <dbReference type="SAM" id="Phobius"/>
    </source>
</evidence>
<comment type="caution">
    <text evidence="2">The sequence shown here is derived from an EMBL/GenBank/DDBJ whole genome shotgun (WGS) entry which is preliminary data.</text>
</comment>
<keyword evidence="3" id="KW-1185">Reference proteome</keyword>
<protein>
    <recommendedName>
        <fullName evidence="4">Small multidrug efflux protein</fullName>
    </recommendedName>
</protein>
<dbReference type="RefSeq" id="WP_344917874.1">
    <property type="nucleotide sequence ID" value="NZ_BAABAQ010000003.1"/>
</dbReference>
<keyword evidence="1" id="KW-1133">Transmembrane helix</keyword>
<keyword evidence="1" id="KW-0812">Transmembrane</keyword>
<evidence type="ECO:0000313" key="2">
    <source>
        <dbReference type="EMBL" id="GAA4188610.1"/>
    </source>
</evidence>
<evidence type="ECO:0000313" key="3">
    <source>
        <dbReference type="Proteomes" id="UP001501251"/>
    </source>
</evidence>
<feature type="transmembrane region" description="Helical" evidence="1">
    <location>
        <begin position="108"/>
        <end position="125"/>
    </location>
</feature>